<dbReference type="OrthoDB" id="9780162at2"/>
<dbReference type="Gene3D" id="1.20.1740.10">
    <property type="entry name" value="Amino acid/polyamine transporter I"/>
    <property type="match status" value="1"/>
</dbReference>
<feature type="transmembrane region" description="Helical" evidence="7">
    <location>
        <begin position="429"/>
        <end position="447"/>
    </location>
</feature>
<evidence type="ECO:0000256" key="6">
    <source>
        <dbReference type="ARBA" id="ARBA00023136"/>
    </source>
</evidence>
<name>A0A0J8FZQ6_CLOCY</name>
<proteinExistence type="predicted"/>
<feature type="transmembrane region" description="Helical" evidence="7">
    <location>
        <begin position="405"/>
        <end position="423"/>
    </location>
</feature>
<dbReference type="PANTHER" id="PTHR43495:SF5">
    <property type="entry name" value="GAMMA-AMINOBUTYRIC ACID PERMEASE"/>
    <property type="match status" value="1"/>
</dbReference>
<evidence type="ECO:0000256" key="1">
    <source>
        <dbReference type="ARBA" id="ARBA00004141"/>
    </source>
</evidence>
<dbReference type="PATRIC" id="fig|1121307.3.peg.639"/>
<feature type="transmembrane region" description="Helical" evidence="7">
    <location>
        <begin position="204"/>
        <end position="226"/>
    </location>
</feature>
<dbReference type="GO" id="GO:0006865">
    <property type="term" value="P:amino acid transport"/>
    <property type="evidence" value="ECO:0007669"/>
    <property type="project" value="UniProtKB-KW"/>
</dbReference>
<dbReference type="PANTHER" id="PTHR43495">
    <property type="entry name" value="GABA PERMEASE"/>
    <property type="match status" value="1"/>
</dbReference>
<keyword evidence="5 7" id="KW-1133">Transmembrane helix</keyword>
<keyword evidence="2" id="KW-0813">Transport</keyword>
<feature type="transmembrane region" description="Helical" evidence="7">
    <location>
        <begin position="127"/>
        <end position="148"/>
    </location>
</feature>
<dbReference type="Pfam" id="PF00324">
    <property type="entry name" value="AA_permease"/>
    <property type="match status" value="1"/>
</dbReference>
<sequence length="453" mass="49349">MNKRDSINSINEDEKGGLNAYSLAGIGIGGIIGAGLFLGSSMAIRQAGPSVILAFLFGGLIMSQVLGAMTSISINRPVQGSFRVYTEELLGKFSGFVLGWIVFVSGILSLGSEAIAIGVFLKYFMPSIAPSVFAIVALIIVIGINRLGTKYFGYIESIMAVIKIAIIAIFIFLGVFVIIKSGFLVRQNPFSNFHSFFANNISGFLQSMLIVVFTYNGISAIAMATSEVRKPATEIPRATIIVTLGIIILYVISMLVIVSTIEIESFNTNISPFIQSLNKMGYGWASTLINGVIVVAIFSVMIGTYYGCVQILVSLAGAGEAPRFIGKSTLKGFYKYSWLATGSIAVIVVLLGFAIGTKLFNYLVSSSSYFTFLNWSINLVTYIIWLKNRKEYEMHNSPLIKGRTGAIITIVVIIILTVISLGVRDFRVGFYVALIITVIISVFYRFINVKRMF</sequence>
<protein>
    <submittedName>
        <fullName evidence="9">Amino-acid permease RocE</fullName>
    </submittedName>
</protein>
<feature type="transmembrane region" description="Helical" evidence="7">
    <location>
        <begin position="281"/>
        <end position="306"/>
    </location>
</feature>
<dbReference type="GO" id="GO:0055085">
    <property type="term" value="P:transmembrane transport"/>
    <property type="evidence" value="ECO:0007669"/>
    <property type="project" value="InterPro"/>
</dbReference>
<feature type="transmembrane region" description="Helical" evidence="7">
    <location>
        <begin position="238"/>
        <end position="261"/>
    </location>
</feature>
<evidence type="ECO:0000256" key="5">
    <source>
        <dbReference type="ARBA" id="ARBA00022989"/>
    </source>
</evidence>
<dbReference type="AlphaFoldDB" id="A0A0J8FZQ6"/>
<feature type="transmembrane region" description="Helical" evidence="7">
    <location>
        <begin position="50"/>
        <end position="74"/>
    </location>
</feature>
<dbReference type="STRING" id="1121307.CLCY_1c02750"/>
<dbReference type="GO" id="GO:0016020">
    <property type="term" value="C:membrane"/>
    <property type="evidence" value="ECO:0007669"/>
    <property type="project" value="UniProtKB-SubCell"/>
</dbReference>
<dbReference type="InterPro" id="IPR004841">
    <property type="entry name" value="AA-permease/SLC12A_dom"/>
</dbReference>
<feature type="transmembrane region" description="Helical" evidence="7">
    <location>
        <begin position="367"/>
        <end position="385"/>
    </location>
</feature>
<comment type="caution">
    <text evidence="9">The sequence shown here is derived from an EMBL/GenBank/DDBJ whole genome shotgun (WGS) entry which is preliminary data.</text>
</comment>
<accession>A0A0J8FZQ6</accession>
<dbReference type="EMBL" id="LFVU01000028">
    <property type="protein sequence ID" value="KMT21041.1"/>
    <property type="molecule type" value="Genomic_DNA"/>
</dbReference>
<reference evidence="9 10" key="1">
    <citation type="submission" date="2015-06" db="EMBL/GenBank/DDBJ databases">
        <title>Draft genome sequence of the purine-degrading Clostridium cylindrosporum HC-1 (DSM 605).</title>
        <authorList>
            <person name="Poehlein A."/>
            <person name="Schiel-Bengelsdorf B."/>
            <person name="Bengelsdorf F."/>
            <person name="Daniel R."/>
            <person name="Duerre P."/>
        </authorList>
    </citation>
    <scope>NUCLEOTIDE SEQUENCE [LARGE SCALE GENOMIC DNA]</scope>
    <source>
        <strain evidence="9 10">DSM 605</strain>
    </source>
</reference>
<feature type="transmembrane region" description="Helical" evidence="7">
    <location>
        <begin position="333"/>
        <end position="355"/>
    </location>
</feature>
<evidence type="ECO:0000256" key="3">
    <source>
        <dbReference type="ARBA" id="ARBA00022692"/>
    </source>
</evidence>
<evidence type="ECO:0000313" key="10">
    <source>
        <dbReference type="Proteomes" id="UP000036756"/>
    </source>
</evidence>
<evidence type="ECO:0000313" key="9">
    <source>
        <dbReference type="EMBL" id="KMT21041.1"/>
    </source>
</evidence>
<evidence type="ECO:0000256" key="7">
    <source>
        <dbReference type="SAM" id="Phobius"/>
    </source>
</evidence>
<keyword evidence="4" id="KW-0029">Amino-acid transport</keyword>
<dbReference type="PIRSF" id="PIRSF006060">
    <property type="entry name" value="AA_transporter"/>
    <property type="match status" value="1"/>
</dbReference>
<feature type="domain" description="Amino acid permease/ SLC12A" evidence="8">
    <location>
        <begin position="26"/>
        <end position="436"/>
    </location>
</feature>
<dbReference type="RefSeq" id="WP_048571432.1">
    <property type="nucleotide sequence ID" value="NZ_LFVU01000028.1"/>
</dbReference>
<evidence type="ECO:0000256" key="2">
    <source>
        <dbReference type="ARBA" id="ARBA00022448"/>
    </source>
</evidence>
<keyword evidence="10" id="KW-1185">Reference proteome</keyword>
<organism evidence="9 10">
    <name type="scientific">Clostridium cylindrosporum DSM 605</name>
    <dbReference type="NCBI Taxonomy" id="1121307"/>
    <lineage>
        <taxon>Bacteria</taxon>
        <taxon>Bacillati</taxon>
        <taxon>Bacillota</taxon>
        <taxon>Clostridia</taxon>
        <taxon>Eubacteriales</taxon>
        <taxon>Clostridiaceae</taxon>
        <taxon>Clostridium</taxon>
    </lineage>
</organism>
<comment type="subcellular location">
    <subcellularLocation>
        <location evidence="1">Membrane</location>
        <topology evidence="1">Multi-pass membrane protein</topology>
    </subcellularLocation>
</comment>
<feature type="transmembrane region" description="Helical" evidence="7">
    <location>
        <begin position="95"/>
        <end position="121"/>
    </location>
</feature>
<keyword evidence="6 7" id="KW-0472">Membrane</keyword>
<feature type="transmembrane region" description="Helical" evidence="7">
    <location>
        <begin position="160"/>
        <end position="184"/>
    </location>
</feature>
<feature type="transmembrane region" description="Helical" evidence="7">
    <location>
        <begin position="21"/>
        <end position="44"/>
    </location>
</feature>
<keyword evidence="3 7" id="KW-0812">Transmembrane</keyword>
<gene>
    <name evidence="9" type="primary">rocE</name>
    <name evidence="9" type="ORF">CLCY_1c02750</name>
</gene>
<evidence type="ECO:0000259" key="8">
    <source>
        <dbReference type="Pfam" id="PF00324"/>
    </source>
</evidence>
<evidence type="ECO:0000256" key="4">
    <source>
        <dbReference type="ARBA" id="ARBA00022970"/>
    </source>
</evidence>
<dbReference type="Proteomes" id="UP000036756">
    <property type="component" value="Unassembled WGS sequence"/>
</dbReference>